<dbReference type="GO" id="GO:0030170">
    <property type="term" value="F:pyridoxal phosphate binding"/>
    <property type="evidence" value="ECO:0007669"/>
    <property type="project" value="InterPro"/>
</dbReference>
<evidence type="ECO:0000313" key="9">
    <source>
        <dbReference type="EMBL" id="CAB4969731.1"/>
    </source>
</evidence>
<keyword evidence="4" id="KW-0663">Pyridoxal phosphate</keyword>
<evidence type="ECO:0000256" key="4">
    <source>
        <dbReference type="ARBA" id="ARBA00022898"/>
    </source>
</evidence>
<feature type="region of interest" description="Disordered" evidence="7">
    <location>
        <begin position="445"/>
        <end position="465"/>
    </location>
</feature>
<dbReference type="InterPro" id="IPR015424">
    <property type="entry name" value="PyrdxlP-dep_Trfase"/>
</dbReference>
<comment type="cofactor">
    <cofactor evidence="1">
        <name>pyridoxal 5'-phosphate</name>
        <dbReference type="ChEBI" id="CHEBI:597326"/>
    </cofactor>
</comment>
<dbReference type="EMBL" id="CAFBPQ010000018">
    <property type="protein sequence ID" value="CAB5022638.1"/>
    <property type="molecule type" value="Genomic_DNA"/>
</dbReference>
<dbReference type="FunFam" id="3.40.640.10:FF:000017">
    <property type="entry name" value="Glutamate decarboxylase"/>
    <property type="match status" value="1"/>
</dbReference>
<dbReference type="NCBIfam" id="TIGR01788">
    <property type="entry name" value="Glu-decarb-GAD"/>
    <property type="match status" value="1"/>
</dbReference>
<evidence type="ECO:0000313" key="8">
    <source>
        <dbReference type="EMBL" id="CAB4730867.1"/>
    </source>
</evidence>
<dbReference type="InterPro" id="IPR010107">
    <property type="entry name" value="Glutamate_decarboxylase"/>
</dbReference>
<dbReference type="GO" id="GO:0006538">
    <property type="term" value="P:L-glutamate catabolic process"/>
    <property type="evidence" value="ECO:0007669"/>
    <property type="project" value="TreeGrafter"/>
</dbReference>
<dbReference type="PANTHER" id="PTHR43321:SF3">
    <property type="entry name" value="GLUTAMATE DECARBOXYLASE"/>
    <property type="match status" value="1"/>
</dbReference>
<dbReference type="Pfam" id="PF00282">
    <property type="entry name" value="Pyridoxal_deC"/>
    <property type="match status" value="1"/>
</dbReference>
<accession>A0A6J7LN11</accession>
<dbReference type="FunFam" id="4.10.280.50:FF:000001">
    <property type="entry name" value="Glutamate decarboxylase"/>
    <property type="match status" value="1"/>
</dbReference>
<dbReference type="SUPFAM" id="SSF53383">
    <property type="entry name" value="PLP-dependent transferases"/>
    <property type="match status" value="1"/>
</dbReference>
<dbReference type="EMBL" id="CAEZYK010000086">
    <property type="protein sequence ID" value="CAB4730867.1"/>
    <property type="molecule type" value="Genomic_DNA"/>
</dbReference>
<dbReference type="GO" id="GO:0004351">
    <property type="term" value="F:glutamate decarboxylase activity"/>
    <property type="evidence" value="ECO:0007669"/>
    <property type="project" value="UniProtKB-EC"/>
</dbReference>
<evidence type="ECO:0000256" key="6">
    <source>
        <dbReference type="ARBA" id="ARBA00048868"/>
    </source>
</evidence>
<comment type="similarity">
    <text evidence="2">Belongs to the group II decarboxylase family.</text>
</comment>
<reference evidence="9" key="1">
    <citation type="submission" date="2020-05" db="EMBL/GenBank/DDBJ databases">
        <authorList>
            <person name="Chiriac C."/>
            <person name="Salcher M."/>
            <person name="Ghai R."/>
            <person name="Kavagutti S V."/>
        </authorList>
    </citation>
    <scope>NUCLEOTIDE SEQUENCE</scope>
</reference>
<comment type="catalytic activity">
    <reaction evidence="6">
        <text>L-glutamate + H(+) = 4-aminobutanoate + CO2</text>
        <dbReference type="Rhea" id="RHEA:17785"/>
        <dbReference type="ChEBI" id="CHEBI:15378"/>
        <dbReference type="ChEBI" id="CHEBI:16526"/>
        <dbReference type="ChEBI" id="CHEBI:29985"/>
        <dbReference type="ChEBI" id="CHEBI:59888"/>
        <dbReference type="EC" id="4.1.1.15"/>
    </reaction>
</comment>
<dbReference type="InterPro" id="IPR015421">
    <property type="entry name" value="PyrdxlP-dep_Trfase_major"/>
</dbReference>
<dbReference type="GO" id="GO:0005829">
    <property type="term" value="C:cytosol"/>
    <property type="evidence" value="ECO:0007669"/>
    <property type="project" value="TreeGrafter"/>
</dbReference>
<dbReference type="AlphaFoldDB" id="A0A6J7LN11"/>
<evidence type="ECO:0000256" key="2">
    <source>
        <dbReference type="ARBA" id="ARBA00009533"/>
    </source>
</evidence>
<dbReference type="Gene3D" id="3.90.1150.160">
    <property type="match status" value="1"/>
</dbReference>
<organism evidence="9">
    <name type="scientific">freshwater metagenome</name>
    <dbReference type="NCBI Taxonomy" id="449393"/>
    <lineage>
        <taxon>unclassified sequences</taxon>
        <taxon>metagenomes</taxon>
        <taxon>ecological metagenomes</taxon>
    </lineage>
</organism>
<dbReference type="Gene3D" id="3.40.640.10">
    <property type="entry name" value="Type I PLP-dependent aspartate aminotransferase-like (Major domain)"/>
    <property type="match status" value="1"/>
</dbReference>
<proteinExistence type="inferred from homology"/>
<dbReference type="InterPro" id="IPR002129">
    <property type="entry name" value="PyrdxlP-dep_de-COase"/>
</dbReference>
<dbReference type="EMBL" id="CAFBOF010000003">
    <property type="protein sequence ID" value="CAB4969731.1"/>
    <property type="molecule type" value="Genomic_DNA"/>
</dbReference>
<gene>
    <name evidence="8" type="ORF">UFOPK2683_01273</name>
    <name evidence="9" type="ORF">UFOPK3897_00310</name>
    <name evidence="10" type="ORF">UFOPK4121_00761</name>
</gene>
<dbReference type="PANTHER" id="PTHR43321">
    <property type="entry name" value="GLUTAMATE DECARBOXYLASE"/>
    <property type="match status" value="1"/>
</dbReference>
<evidence type="ECO:0000313" key="10">
    <source>
        <dbReference type="EMBL" id="CAB5022638.1"/>
    </source>
</evidence>
<keyword evidence="5" id="KW-0456">Lyase</keyword>
<protein>
    <recommendedName>
        <fullName evidence="3">glutamate decarboxylase</fullName>
        <ecNumber evidence="3">4.1.1.15</ecNumber>
    </recommendedName>
</protein>
<sequence>MLAKHVQGEEAEATLSPLFGQRSMDSSIPRWQIPETELSGSAAYQLIHDEMSLDGNPLLNLASFVTTWMDPEAQLLMQEALPKNFIDAEEYPQTAEIERRCVSIIADLFHAQASGQQAMGTSTVGSSEAIHLCGLALKWNWRKRRAAAGLSTSTPNIVMGANVQVVWEKFVRYFDIEARYVDMAPGRSIIGVPEALALVDENTIAVVGILGSTYTGEFEPIEALDAAIVELNAKTGWQVPIHVDAASGGFVAPFAYPDLKWDFRLPSVRSINTSGHKYGLVYPGVGWAIWRDTSDLPDELLFHDNYLGNDQITFDLNFSKGSSQIIGQYYNFLRLGRDGYTRIMNNLLDTANEIADAIIATGDFELVSSRQALPLVTVKLKGKRRYTCHDLSEELRLRGWIVPAYTLPPKLDDVEVLRVVVREGFSRDMADNLILDLTAAVAKLGQSPPAKPTKKPHSRSKNKVC</sequence>
<evidence type="ECO:0000256" key="7">
    <source>
        <dbReference type="SAM" id="MobiDB-lite"/>
    </source>
</evidence>
<dbReference type="EC" id="4.1.1.15" evidence="3"/>
<evidence type="ECO:0000256" key="3">
    <source>
        <dbReference type="ARBA" id="ARBA00012421"/>
    </source>
</evidence>
<evidence type="ECO:0000256" key="1">
    <source>
        <dbReference type="ARBA" id="ARBA00001933"/>
    </source>
</evidence>
<dbReference type="Gene3D" id="4.10.280.50">
    <property type="match status" value="1"/>
</dbReference>
<name>A0A6J7LN11_9ZZZZ</name>
<evidence type="ECO:0000256" key="5">
    <source>
        <dbReference type="ARBA" id="ARBA00023239"/>
    </source>
</evidence>
<feature type="compositionally biased region" description="Basic residues" evidence="7">
    <location>
        <begin position="452"/>
        <end position="465"/>
    </location>
</feature>